<name>A0A2I4DRH5_JUGRE</name>
<dbReference type="PANTHER" id="PTHR33710">
    <property type="entry name" value="BNAC02G09200D PROTEIN"/>
    <property type="match status" value="1"/>
</dbReference>
<evidence type="ECO:0000313" key="2">
    <source>
        <dbReference type="RefSeq" id="XP_018809747.2"/>
    </source>
</evidence>
<protein>
    <submittedName>
        <fullName evidence="2">Uncharacterized protein LOC108982746</fullName>
    </submittedName>
</protein>
<dbReference type="SUPFAM" id="SSF56219">
    <property type="entry name" value="DNase I-like"/>
    <property type="match status" value="1"/>
</dbReference>
<dbReference type="RefSeq" id="XP_018809747.2">
    <property type="nucleotide sequence ID" value="XM_018954202.2"/>
</dbReference>
<keyword evidence="1" id="KW-1185">Reference proteome</keyword>
<dbReference type="AlphaFoldDB" id="A0A2I4DRH5"/>
<sequence length="504" mass="58626">MSDPEIELHEEVFLQYKEYHTETEDEVGKTKYHKRQFEKIRSSKRVAVLLEPFQRVDKILMYMRLFQFDKLLWEELSSARMGVEPCLFAGDFNIICSDVERCGGSPRTRAAMDDFNRWIHQGGLIKMNSQGRKFSWCNGQHGLSRAWAKLDIVLLDAKLPLAFMNAHCSYLSRSTSDHSPMFIEFMKDPFTYGPSPFRFQQMWIEHPDFMSFVQMVWSEPVVGTGLMKLTSKLKKLKVALLEWNKRVFGQTNTQIAILEEKVVGLEHSLHSNWDNEVERELVRYSTKFYTWRRREDIRLAHMAKIKWRMEGDRNSKFFHVWLSNKRHRKIHKLRTTDGVEFNSPEEIHLGAVEYFSEFLQRSNQPRELSDLTNLISPVIEEEDCVRLSCIPLLDEVKEALSSIPINNCPGPDGFDHAFRLSAVCTPQPLRFTSASSAFCFAPVLRCVSARLRFKSAAVRFIPLQPSPHESAFQLQPSAHVSCVSRPHLSRFEPACSAQFFCCWH</sequence>
<dbReference type="Proteomes" id="UP000235220">
    <property type="component" value="Chromosome 3"/>
</dbReference>
<gene>
    <name evidence="2" type="primary">LOC108982746</name>
</gene>
<dbReference type="InterPro" id="IPR036691">
    <property type="entry name" value="Endo/exonu/phosph_ase_sf"/>
</dbReference>
<dbReference type="InParanoid" id="A0A2I4DRH5"/>
<dbReference type="PANTHER" id="PTHR33710:SF13">
    <property type="entry name" value="ENDONUCLEASE_EXONUCLEASE_PHOSPHATASE FAMILY PROTEIN"/>
    <property type="match status" value="1"/>
</dbReference>
<evidence type="ECO:0000313" key="1">
    <source>
        <dbReference type="Proteomes" id="UP000235220"/>
    </source>
</evidence>
<dbReference type="GeneID" id="108982746"/>
<accession>A0A2I4DRH5</accession>
<dbReference type="STRING" id="51240.A0A2I4DRH5"/>
<dbReference type="Gene3D" id="3.60.10.10">
    <property type="entry name" value="Endonuclease/exonuclease/phosphatase"/>
    <property type="match status" value="1"/>
</dbReference>
<reference evidence="2" key="1">
    <citation type="submission" date="2025-08" db="UniProtKB">
        <authorList>
            <consortium name="RefSeq"/>
        </authorList>
    </citation>
    <scope>IDENTIFICATION</scope>
    <source>
        <tissue evidence="2">Leaves</tissue>
    </source>
</reference>
<proteinExistence type="predicted"/>
<dbReference type="KEGG" id="jre:108982746"/>
<organism evidence="1 2">
    <name type="scientific">Juglans regia</name>
    <name type="common">English walnut</name>
    <dbReference type="NCBI Taxonomy" id="51240"/>
    <lineage>
        <taxon>Eukaryota</taxon>
        <taxon>Viridiplantae</taxon>
        <taxon>Streptophyta</taxon>
        <taxon>Embryophyta</taxon>
        <taxon>Tracheophyta</taxon>
        <taxon>Spermatophyta</taxon>
        <taxon>Magnoliopsida</taxon>
        <taxon>eudicotyledons</taxon>
        <taxon>Gunneridae</taxon>
        <taxon>Pentapetalae</taxon>
        <taxon>rosids</taxon>
        <taxon>fabids</taxon>
        <taxon>Fagales</taxon>
        <taxon>Juglandaceae</taxon>
        <taxon>Juglans</taxon>
    </lineage>
</organism>